<gene>
    <name evidence="1" type="ORF">A2936_05385</name>
</gene>
<evidence type="ECO:0000313" key="1">
    <source>
        <dbReference type="EMBL" id="OGL81972.1"/>
    </source>
</evidence>
<name>A0A1F7UUK8_9BACT</name>
<dbReference type="Proteomes" id="UP000176846">
    <property type="component" value="Unassembled WGS sequence"/>
</dbReference>
<organism evidence="1 2">
    <name type="scientific">Candidatus Uhrbacteria bacterium RIFCSPLOWO2_01_FULL_47_25</name>
    <dbReference type="NCBI Taxonomy" id="1802402"/>
    <lineage>
        <taxon>Bacteria</taxon>
        <taxon>Candidatus Uhriibacteriota</taxon>
    </lineage>
</organism>
<proteinExistence type="predicted"/>
<comment type="caution">
    <text evidence="1">The sequence shown here is derived from an EMBL/GenBank/DDBJ whole genome shotgun (WGS) entry which is preliminary data.</text>
</comment>
<evidence type="ECO:0000313" key="2">
    <source>
        <dbReference type="Proteomes" id="UP000176846"/>
    </source>
</evidence>
<protein>
    <submittedName>
        <fullName evidence="1">Uncharacterized protein</fullName>
    </submittedName>
</protein>
<dbReference type="EMBL" id="MGEK01000024">
    <property type="protein sequence ID" value="OGL81972.1"/>
    <property type="molecule type" value="Genomic_DNA"/>
</dbReference>
<dbReference type="AlphaFoldDB" id="A0A1F7UUK8"/>
<sequence length="195" mass="22725">MKIFDKIAIICYHYNKYMKNPKKLMKTVKKSAIHNITRAKNTKEPDAIMRISFYLAVSDMSPQAKKSWATLLPYMSKIQLERLANVLETEFLNAATKSIDDEFKKELKQVATTYVDSADDVPVRAPVLKRVRLSGENNAKTHLTPEQQVILLRVLKEYFQHRVRNIRIKQYSSVAKVIERLDKERVEELLRSIKS</sequence>
<accession>A0A1F7UUK8</accession>
<reference evidence="1 2" key="1">
    <citation type="journal article" date="2016" name="Nat. Commun.">
        <title>Thousands of microbial genomes shed light on interconnected biogeochemical processes in an aquifer system.</title>
        <authorList>
            <person name="Anantharaman K."/>
            <person name="Brown C.T."/>
            <person name="Hug L.A."/>
            <person name="Sharon I."/>
            <person name="Castelle C.J."/>
            <person name="Probst A.J."/>
            <person name="Thomas B.C."/>
            <person name="Singh A."/>
            <person name="Wilkins M.J."/>
            <person name="Karaoz U."/>
            <person name="Brodie E.L."/>
            <person name="Williams K.H."/>
            <person name="Hubbard S.S."/>
            <person name="Banfield J.F."/>
        </authorList>
    </citation>
    <scope>NUCLEOTIDE SEQUENCE [LARGE SCALE GENOMIC DNA]</scope>
</reference>